<dbReference type="AlphaFoldDB" id="A0A511YYR9"/>
<dbReference type="PANTHER" id="PTHR43877:SF2">
    <property type="entry name" value="AMINOALKYLPHOSPHONATE N-ACETYLTRANSFERASE-RELATED"/>
    <property type="match status" value="1"/>
</dbReference>
<gene>
    <name evidence="4" type="ORF">AFE02nite_20850</name>
</gene>
<evidence type="ECO:0000313" key="5">
    <source>
        <dbReference type="Proteomes" id="UP000321484"/>
    </source>
</evidence>
<dbReference type="SUPFAM" id="SSF55729">
    <property type="entry name" value="Acyl-CoA N-acyltransferases (Nat)"/>
    <property type="match status" value="1"/>
</dbReference>
<dbReference type="GO" id="GO:0016747">
    <property type="term" value="F:acyltransferase activity, transferring groups other than amino-acyl groups"/>
    <property type="evidence" value="ECO:0007669"/>
    <property type="project" value="InterPro"/>
</dbReference>
<dbReference type="SUPFAM" id="SSF52540">
    <property type="entry name" value="P-loop containing nucleoside triphosphate hydrolases"/>
    <property type="match status" value="1"/>
</dbReference>
<evidence type="ECO:0000256" key="2">
    <source>
        <dbReference type="ARBA" id="ARBA00023315"/>
    </source>
</evidence>
<dbReference type="CDD" id="cd04301">
    <property type="entry name" value="NAT_SF"/>
    <property type="match status" value="1"/>
</dbReference>
<evidence type="ECO:0000259" key="3">
    <source>
        <dbReference type="PROSITE" id="PS51186"/>
    </source>
</evidence>
<dbReference type="EMBL" id="BJYK01000006">
    <property type="protein sequence ID" value="GEN80351.1"/>
    <property type="molecule type" value="Genomic_DNA"/>
</dbReference>
<dbReference type="PROSITE" id="PS51186">
    <property type="entry name" value="GNAT"/>
    <property type="match status" value="1"/>
</dbReference>
<keyword evidence="5" id="KW-1185">Reference proteome</keyword>
<organism evidence="4 5">
    <name type="scientific">Actinotalea fermentans</name>
    <dbReference type="NCBI Taxonomy" id="43671"/>
    <lineage>
        <taxon>Bacteria</taxon>
        <taxon>Bacillati</taxon>
        <taxon>Actinomycetota</taxon>
        <taxon>Actinomycetes</taxon>
        <taxon>Micrococcales</taxon>
        <taxon>Cellulomonadaceae</taxon>
        <taxon>Actinotalea</taxon>
    </lineage>
</organism>
<dbReference type="Pfam" id="PF13671">
    <property type="entry name" value="AAA_33"/>
    <property type="match status" value="1"/>
</dbReference>
<comment type="caution">
    <text evidence="4">The sequence shown here is derived from an EMBL/GenBank/DDBJ whole genome shotgun (WGS) entry which is preliminary data.</text>
</comment>
<feature type="domain" description="N-acetyltransferase" evidence="3">
    <location>
        <begin position="27"/>
        <end position="165"/>
    </location>
</feature>
<reference evidence="4 5" key="1">
    <citation type="submission" date="2019-07" db="EMBL/GenBank/DDBJ databases">
        <title>Whole genome shotgun sequence of Actinotalea fermentans NBRC 105374.</title>
        <authorList>
            <person name="Hosoyama A."/>
            <person name="Uohara A."/>
            <person name="Ohji S."/>
            <person name="Ichikawa N."/>
        </authorList>
    </citation>
    <scope>NUCLEOTIDE SEQUENCE [LARGE SCALE GENOMIC DNA]</scope>
    <source>
        <strain evidence="4 5">NBRC 105374</strain>
    </source>
</reference>
<keyword evidence="2" id="KW-0012">Acyltransferase</keyword>
<accession>A0A511YYR9</accession>
<evidence type="ECO:0000256" key="1">
    <source>
        <dbReference type="ARBA" id="ARBA00022679"/>
    </source>
</evidence>
<proteinExistence type="predicted"/>
<dbReference type="Pfam" id="PF00583">
    <property type="entry name" value="Acetyltransf_1"/>
    <property type="match status" value="1"/>
</dbReference>
<dbReference type="Proteomes" id="UP000321484">
    <property type="component" value="Unassembled WGS sequence"/>
</dbReference>
<dbReference type="Gene3D" id="3.40.630.30">
    <property type="match status" value="1"/>
</dbReference>
<dbReference type="PANTHER" id="PTHR43877">
    <property type="entry name" value="AMINOALKYLPHOSPHONATE N-ACETYLTRANSFERASE-RELATED-RELATED"/>
    <property type="match status" value="1"/>
</dbReference>
<evidence type="ECO:0000313" key="4">
    <source>
        <dbReference type="EMBL" id="GEN80351.1"/>
    </source>
</evidence>
<protein>
    <recommendedName>
        <fullName evidence="3">N-acetyltransferase domain-containing protein</fullName>
    </recommendedName>
</protein>
<dbReference type="InterPro" id="IPR000182">
    <property type="entry name" value="GNAT_dom"/>
</dbReference>
<dbReference type="InterPro" id="IPR016181">
    <property type="entry name" value="Acyl_CoA_acyltransferase"/>
</dbReference>
<dbReference type="InterPro" id="IPR050832">
    <property type="entry name" value="Bact_Acetyltransf"/>
</dbReference>
<sequence>MAGQESGTVLPPGVSAAVVGWGDAGLVLMRAEQQRELEQMYGRGDLVDVEANGHEEMLATVALSVDGEVAACGSLRDAAEHGAGHGEIKRMYVRPAFRGRGLSGLVLARLEELAVAAGLRRLVLETGLLQVPAVRLYRSAGYRRIPTYGPYVVDPMSVCYAKWLVPGEVTRVLAVNGSVGAGKTTVAEVVADLLRERGVPYAWIDVDALRRAYPTADDDPFGQAVALDHLEAMAGVLRRRGYRHVVLADVIERPADRELYERAFDGAELAVVRLDASEATRLARLAAREPDPWRAWHLARTVELAAILEGAGVDDAVVGNEGDRPLRDVAADVLAAAGWLPQA</sequence>
<dbReference type="Gene3D" id="3.40.50.300">
    <property type="entry name" value="P-loop containing nucleotide triphosphate hydrolases"/>
    <property type="match status" value="1"/>
</dbReference>
<keyword evidence="1" id="KW-0808">Transferase</keyword>
<dbReference type="InterPro" id="IPR027417">
    <property type="entry name" value="P-loop_NTPase"/>
</dbReference>
<name>A0A511YYR9_9CELL</name>